<name>A0AAV4M9K2_CAEEX</name>
<evidence type="ECO:0000313" key="2">
    <source>
        <dbReference type="Proteomes" id="UP001054945"/>
    </source>
</evidence>
<comment type="caution">
    <text evidence="1">The sequence shown here is derived from an EMBL/GenBank/DDBJ whole genome shotgun (WGS) entry which is preliminary data.</text>
</comment>
<organism evidence="1 2">
    <name type="scientific">Caerostris extrusa</name>
    <name type="common">Bark spider</name>
    <name type="synonym">Caerostris bankana</name>
    <dbReference type="NCBI Taxonomy" id="172846"/>
    <lineage>
        <taxon>Eukaryota</taxon>
        <taxon>Metazoa</taxon>
        <taxon>Ecdysozoa</taxon>
        <taxon>Arthropoda</taxon>
        <taxon>Chelicerata</taxon>
        <taxon>Arachnida</taxon>
        <taxon>Araneae</taxon>
        <taxon>Araneomorphae</taxon>
        <taxon>Entelegynae</taxon>
        <taxon>Araneoidea</taxon>
        <taxon>Araneidae</taxon>
        <taxon>Caerostris</taxon>
    </lineage>
</organism>
<dbReference type="Proteomes" id="UP001054945">
    <property type="component" value="Unassembled WGS sequence"/>
</dbReference>
<protein>
    <submittedName>
        <fullName evidence="1">Uncharacterized protein</fullName>
    </submittedName>
</protein>
<proteinExistence type="predicted"/>
<reference evidence="1 2" key="1">
    <citation type="submission" date="2021-06" db="EMBL/GenBank/DDBJ databases">
        <title>Caerostris extrusa draft genome.</title>
        <authorList>
            <person name="Kono N."/>
            <person name="Arakawa K."/>
        </authorList>
    </citation>
    <scope>NUCLEOTIDE SEQUENCE [LARGE SCALE GENOMIC DNA]</scope>
</reference>
<evidence type="ECO:0000313" key="1">
    <source>
        <dbReference type="EMBL" id="GIX69039.1"/>
    </source>
</evidence>
<keyword evidence="2" id="KW-1185">Reference proteome</keyword>
<dbReference type="EMBL" id="BPLR01019542">
    <property type="protein sequence ID" value="GIX69039.1"/>
    <property type="molecule type" value="Genomic_DNA"/>
</dbReference>
<gene>
    <name evidence="1" type="ORF">CEXT_221831</name>
</gene>
<dbReference type="AlphaFoldDB" id="A0AAV4M9K2"/>
<sequence>MDNNHKNHRSSSTVSDTVNSISLSNSGRLLRVTIELTTNLSVVSVGGAFVPLPANEGHSVSDTANSISLSDSGRLLQVTIELTTNLSVVSMGGAFVPLPANDGHCHEIESLSRSNAD</sequence>
<accession>A0AAV4M9K2</accession>